<reference evidence="2 3" key="1">
    <citation type="journal article" date="2010" name="Stand. Genomic Sci.">
        <title>Complete genome sequence of Intrasporangium calvum type strain (7 KIP).</title>
        <authorList>
            <person name="Del Rio T.G."/>
            <person name="Chertkov O."/>
            <person name="Yasawong M."/>
            <person name="Lucas S."/>
            <person name="Deshpande S."/>
            <person name="Cheng J.F."/>
            <person name="Detter C."/>
            <person name="Tapia R."/>
            <person name="Han C."/>
            <person name="Goodwin L."/>
            <person name="Pitluck S."/>
            <person name="Liolios K."/>
            <person name="Ivanova N."/>
            <person name="Mavromatis K."/>
            <person name="Pati A."/>
            <person name="Chen A."/>
            <person name="Palaniappan K."/>
            <person name="Land M."/>
            <person name="Hauser L."/>
            <person name="Chang Y.J."/>
            <person name="Jeffries C.D."/>
            <person name="Rohde M."/>
            <person name="Pukall R."/>
            <person name="Sikorski J."/>
            <person name="Goker M."/>
            <person name="Woyke T."/>
            <person name="Bristow J."/>
            <person name="Eisen J.A."/>
            <person name="Markowitz V."/>
            <person name="Hugenholtz P."/>
            <person name="Kyrpides N.C."/>
            <person name="Klenk H.P."/>
            <person name="Lapidus A."/>
        </authorList>
    </citation>
    <scope>NUCLEOTIDE SEQUENCE [LARGE SCALE GENOMIC DNA]</scope>
    <source>
        <strain evidence="3">ATCC 23552 / DSM 43043 / JCM 3097 / NBRC 12989 / 7 KIP</strain>
    </source>
</reference>
<accession>E6SDE6</accession>
<evidence type="ECO:0008006" key="4">
    <source>
        <dbReference type="Google" id="ProtNLM"/>
    </source>
</evidence>
<evidence type="ECO:0000313" key="2">
    <source>
        <dbReference type="EMBL" id="ADU47568.1"/>
    </source>
</evidence>
<keyword evidence="1" id="KW-0812">Transmembrane</keyword>
<feature type="transmembrane region" description="Helical" evidence="1">
    <location>
        <begin position="139"/>
        <end position="155"/>
    </location>
</feature>
<dbReference type="STRING" id="710696.Intca_1045"/>
<evidence type="ECO:0000256" key="1">
    <source>
        <dbReference type="SAM" id="Phobius"/>
    </source>
</evidence>
<protein>
    <recommendedName>
        <fullName evidence="4">DUF3267 domain-containing protein</fullName>
    </recommendedName>
</protein>
<dbReference type="EMBL" id="CP002343">
    <property type="protein sequence ID" value="ADU47568.1"/>
    <property type="molecule type" value="Genomic_DNA"/>
</dbReference>
<feature type="transmembrane region" description="Helical" evidence="1">
    <location>
        <begin position="25"/>
        <end position="45"/>
    </location>
</feature>
<dbReference type="KEGG" id="ica:Intca_1045"/>
<gene>
    <name evidence="2" type="ordered locus">Intca_1045</name>
</gene>
<keyword evidence="3" id="KW-1185">Reference proteome</keyword>
<dbReference type="Proteomes" id="UP000008914">
    <property type="component" value="Chromosome"/>
</dbReference>
<proteinExistence type="predicted"/>
<dbReference type="OrthoDB" id="4201398at2"/>
<feature type="transmembrane region" description="Helical" evidence="1">
    <location>
        <begin position="51"/>
        <end position="73"/>
    </location>
</feature>
<name>E6SDE6_INTC7</name>
<organism evidence="2 3">
    <name type="scientific">Intrasporangium calvum (strain ATCC 23552 / DSM 43043 / JCM 3097 / NBRC 12989 / NCIMB 10167 / NRRL B-3866 / 7 KIP)</name>
    <dbReference type="NCBI Taxonomy" id="710696"/>
    <lineage>
        <taxon>Bacteria</taxon>
        <taxon>Bacillati</taxon>
        <taxon>Actinomycetota</taxon>
        <taxon>Actinomycetes</taxon>
        <taxon>Micrococcales</taxon>
        <taxon>Intrasporangiaceae</taxon>
        <taxon>Intrasporangium</taxon>
    </lineage>
</organism>
<keyword evidence="1" id="KW-1133">Transmembrane helix</keyword>
<dbReference type="RefSeq" id="WP_013491886.1">
    <property type="nucleotide sequence ID" value="NC_014830.1"/>
</dbReference>
<dbReference type="HOGENOM" id="CLU_1515941_0_0_11"/>
<feature type="transmembrane region" description="Helical" evidence="1">
    <location>
        <begin position="112"/>
        <end position="133"/>
    </location>
</feature>
<keyword evidence="1" id="KW-0472">Membrane</keyword>
<dbReference type="AlphaFoldDB" id="E6SDE6"/>
<evidence type="ECO:0000313" key="3">
    <source>
        <dbReference type="Proteomes" id="UP000008914"/>
    </source>
</evidence>
<dbReference type="eggNOG" id="ENOG5033DUY">
    <property type="taxonomic scope" value="Bacteria"/>
</dbReference>
<sequence>MAGVRTWPAAEVQLRHVVGGVAAQVWPLLGLVVVQFTGAAIWLALSGDRSLLDVAAGFGRMVVVGLVGSFALHEATHVVLLRRMPGITHITLERTAWRFSVAPVGALSSRQVGLVAVGGPGACLLAAAAWWVALPASGLAWWYAAHVVFLLPVFGDGRMLLASVRAGLLGTGRRMTE</sequence>